<dbReference type="Gene3D" id="2.60.110.10">
    <property type="entry name" value="Thaumatin"/>
    <property type="match status" value="1"/>
</dbReference>
<dbReference type="InterPro" id="IPR037176">
    <property type="entry name" value="Osmotin/thaumatin-like_sf"/>
</dbReference>
<name>A0ABP0L953_9DINO</name>
<dbReference type="EMBL" id="CAXAMN010011592">
    <property type="protein sequence ID" value="CAK9035695.1"/>
    <property type="molecule type" value="Genomic_DNA"/>
</dbReference>
<dbReference type="SUPFAM" id="SSF49870">
    <property type="entry name" value="Osmotin, thaumatin-like protein"/>
    <property type="match status" value="1"/>
</dbReference>
<reference evidence="2 3" key="1">
    <citation type="submission" date="2024-02" db="EMBL/GenBank/DDBJ databases">
        <authorList>
            <person name="Chen Y."/>
            <person name="Shah S."/>
            <person name="Dougan E. K."/>
            <person name="Thang M."/>
            <person name="Chan C."/>
        </authorList>
    </citation>
    <scope>NUCLEOTIDE SEQUENCE [LARGE SCALE GENOMIC DNA]</scope>
</reference>
<protein>
    <recommendedName>
        <fullName evidence="4">Glycosyltransferase family 28 N-terminal domain-containing protein</fullName>
    </recommendedName>
</protein>
<accession>A0ABP0L953</accession>
<proteinExistence type="predicted"/>
<evidence type="ECO:0008006" key="4">
    <source>
        <dbReference type="Google" id="ProtNLM"/>
    </source>
</evidence>
<keyword evidence="3" id="KW-1185">Reference proteome</keyword>
<sequence>MSSRWMRLWPMGSQPGAPSGSVAIVDLPCHDSTVCLSRCWNSHAMRQVDLRVTLISPERLNTTKVFDFEQETNGSVKFRPAEPVEVELEVVKTLRLEVWDVALRRIIAVAEMETKDLEKRRHWRLLLQDPLTSEAVYGTAPRGPDSLDRTLRPLNRRPSFLHLLIQVSEPGSFVQETPSSASTPSTASRSEVFRSSLGSLPPGAKESTGRKKVMLITRGTRGDVQPFVALARGLILYHDCDVIFVTEISWRNFAMDALKDLPEDRVRFRPCGGDTAQRVNTDLSRNFLSFGQNSVAIQALVFSRSEVEFFESEGCFYHWAWEEKPDFIVFGFLLIHVAMIISEAEAKHRHEALTIPVVGFIFQPHREIEPFLAGSEAKVINKCKEPLWLGSNLPLEASQVELKPKTEVTLTADVKSARVWARSSCSEEQILPDCWKDLNVDPMCGAGTFYYCQDDATDAPGTCREHAKGPIPKESCLRQCVITQFFEEKSFLAALQPKNTPLEDLKVQQFQCNTGDCVQADNKESEKVCSQTSELRTPATMAQFTFDETADRYDVSVEDGFNVNMTVEPTAKSCKSSSCQMDPWWDCQSEFVDLDHASGQSFCWSIKTALTSPEVLHRYSFMEKWTAPGTNPAAARCLVEGHEHWCHNLFTCTDEAKCDCSSQEALNSRADGTNGELCCSPRLGAYENSKLWPQGPPFAQMCNVTNWPTSPLDKATYIAKYQKVCPDAKTWHFQEDAVKSCKAELKSDYTVTFCG</sequence>
<feature type="compositionally biased region" description="Low complexity" evidence="1">
    <location>
        <begin position="177"/>
        <end position="188"/>
    </location>
</feature>
<dbReference type="PROSITE" id="PS51367">
    <property type="entry name" value="THAUMATIN_2"/>
    <property type="match status" value="1"/>
</dbReference>
<organism evidence="2 3">
    <name type="scientific">Durusdinium trenchii</name>
    <dbReference type="NCBI Taxonomy" id="1381693"/>
    <lineage>
        <taxon>Eukaryota</taxon>
        <taxon>Sar</taxon>
        <taxon>Alveolata</taxon>
        <taxon>Dinophyceae</taxon>
        <taxon>Suessiales</taxon>
        <taxon>Symbiodiniaceae</taxon>
        <taxon>Durusdinium</taxon>
    </lineage>
</organism>
<dbReference type="Proteomes" id="UP001642484">
    <property type="component" value="Unassembled WGS sequence"/>
</dbReference>
<dbReference type="PANTHER" id="PTHR31048">
    <property type="entry name" value="OS03G0233200 PROTEIN"/>
    <property type="match status" value="1"/>
</dbReference>
<dbReference type="SUPFAM" id="SSF53756">
    <property type="entry name" value="UDP-Glycosyltransferase/glycogen phosphorylase"/>
    <property type="match status" value="1"/>
</dbReference>
<evidence type="ECO:0000313" key="3">
    <source>
        <dbReference type="Proteomes" id="UP001642484"/>
    </source>
</evidence>
<dbReference type="InterPro" id="IPR001938">
    <property type="entry name" value="Thaumatin"/>
</dbReference>
<evidence type="ECO:0000256" key="1">
    <source>
        <dbReference type="SAM" id="MobiDB-lite"/>
    </source>
</evidence>
<comment type="caution">
    <text evidence="2">The sequence shown here is derived from an EMBL/GenBank/DDBJ whole genome shotgun (WGS) entry which is preliminary data.</text>
</comment>
<evidence type="ECO:0000313" key="2">
    <source>
        <dbReference type="EMBL" id="CAK9035695.1"/>
    </source>
</evidence>
<dbReference type="Gene3D" id="3.40.50.2000">
    <property type="entry name" value="Glycogen Phosphorylase B"/>
    <property type="match status" value="1"/>
</dbReference>
<feature type="region of interest" description="Disordered" evidence="1">
    <location>
        <begin position="173"/>
        <end position="209"/>
    </location>
</feature>
<gene>
    <name evidence="2" type="ORF">CCMP2556_LOCUS20006</name>
</gene>